<accession>A0ABV0GQ79</accession>
<comment type="caution">
    <text evidence="8">The sequence shown here is derived from an EMBL/GenBank/DDBJ whole genome shotgun (WGS) entry which is preliminary data.</text>
</comment>
<keyword evidence="2" id="KW-0805">Transcription regulation</keyword>
<feature type="domain" description="RNA polymerase sigma-70 region 2" evidence="7">
    <location>
        <begin position="41"/>
        <end position="109"/>
    </location>
</feature>
<proteinExistence type="inferred from homology"/>
<dbReference type="PANTHER" id="PTHR43133">
    <property type="entry name" value="RNA POLYMERASE ECF-TYPE SIGMA FACTO"/>
    <property type="match status" value="1"/>
</dbReference>
<protein>
    <submittedName>
        <fullName evidence="8">Sigma-70 family RNA polymerase sigma factor</fullName>
    </submittedName>
</protein>
<dbReference type="SUPFAM" id="SSF88659">
    <property type="entry name" value="Sigma3 and sigma4 domains of RNA polymerase sigma factors"/>
    <property type="match status" value="1"/>
</dbReference>
<keyword evidence="4" id="KW-0238">DNA-binding</keyword>
<comment type="similarity">
    <text evidence="1">Belongs to the sigma-70 factor family. ECF subfamily.</text>
</comment>
<dbReference type="InterPro" id="IPR007627">
    <property type="entry name" value="RNA_pol_sigma70_r2"/>
</dbReference>
<evidence type="ECO:0000256" key="3">
    <source>
        <dbReference type="ARBA" id="ARBA00023082"/>
    </source>
</evidence>
<evidence type="ECO:0000256" key="5">
    <source>
        <dbReference type="ARBA" id="ARBA00023163"/>
    </source>
</evidence>
<dbReference type="Gene3D" id="1.10.10.1320">
    <property type="entry name" value="Anti-sigma factor, zinc-finger domain"/>
    <property type="match status" value="1"/>
</dbReference>
<dbReference type="RefSeq" id="WP_026541745.1">
    <property type="nucleotide sequence ID" value="NZ_JBBMFV010000004.1"/>
</dbReference>
<gene>
    <name evidence="8" type="ORF">V3C41_06335</name>
</gene>
<organism evidence="8 9">
    <name type="scientific">Paenarthrobacter nicotinovorans</name>
    <name type="common">Arthrobacter nicotinovorans</name>
    <dbReference type="NCBI Taxonomy" id="29320"/>
    <lineage>
        <taxon>Bacteria</taxon>
        <taxon>Bacillati</taxon>
        <taxon>Actinomycetota</taxon>
        <taxon>Actinomycetes</taxon>
        <taxon>Micrococcales</taxon>
        <taxon>Micrococcaceae</taxon>
        <taxon>Paenarthrobacter</taxon>
    </lineage>
</organism>
<keyword evidence="9" id="KW-1185">Reference proteome</keyword>
<keyword evidence="6" id="KW-0812">Transmembrane</keyword>
<dbReference type="NCBIfam" id="TIGR02937">
    <property type="entry name" value="sigma70-ECF"/>
    <property type="match status" value="1"/>
</dbReference>
<dbReference type="SUPFAM" id="SSF88946">
    <property type="entry name" value="Sigma2 domain of RNA polymerase sigma factors"/>
    <property type="match status" value="1"/>
</dbReference>
<evidence type="ECO:0000313" key="9">
    <source>
        <dbReference type="Proteomes" id="UP001448614"/>
    </source>
</evidence>
<dbReference type="Proteomes" id="UP001448614">
    <property type="component" value="Unassembled WGS sequence"/>
</dbReference>
<dbReference type="Pfam" id="PF04542">
    <property type="entry name" value="Sigma70_r2"/>
    <property type="match status" value="1"/>
</dbReference>
<dbReference type="Gene3D" id="1.10.1740.10">
    <property type="match status" value="1"/>
</dbReference>
<dbReference type="InterPro" id="IPR041916">
    <property type="entry name" value="Anti_sigma_zinc_sf"/>
</dbReference>
<keyword evidence="6" id="KW-1133">Transmembrane helix</keyword>
<feature type="transmembrane region" description="Helical" evidence="6">
    <location>
        <begin position="319"/>
        <end position="338"/>
    </location>
</feature>
<dbReference type="InterPro" id="IPR014284">
    <property type="entry name" value="RNA_pol_sigma-70_dom"/>
</dbReference>
<dbReference type="InterPro" id="IPR013325">
    <property type="entry name" value="RNA_pol_sigma_r2"/>
</dbReference>
<dbReference type="Gene3D" id="1.10.10.10">
    <property type="entry name" value="Winged helix-like DNA-binding domain superfamily/Winged helix DNA-binding domain"/>
    <property type="match status" value="1"/>
</dbReference>
<sequence length="558" mass="57834">MDQVVAVSADAASPLSATASGSDPQLIALVREGDTNAFDVLYQRHMKVAQFVARSQTDNPSDADDVVAESFATIFQLLTEGKGPKEFFRSYLLTVVRRTAHDRNRKARRLPMAEEDAILDAPVIDNDQVVSDLESSMMAKAFKSLPERWQAVLWHLDIEGLKPAAAAPFVGLTPNGVSALALRAREGLRQAYLQQHISRTVDEACDEYASQLGKYARNALKRTSKEKVSVHLESCAKCTALLIELNDIQGGMRSILFPLLTGITFTPAGAAAIGLGGTAMGAATGSTASTGIPASPGSTAIPGNSGIHGIRGLSNAWKLAAALVVGVMALAGSLMWFLQPSPSSQSTAASEGIFNLAPAQETSMPTATPSPVESLPASPEVPAVVAPLETPSADSPVETLPQPPAVVVPPVVAPRKAVVVDSGTVTSTPVPPGAPGAPATQTVNATFAASQGANPTERELGVQFSLQGQGTPTTGQVDFALPDQATFLAGKTVAPAGWTCAAVSSGDRNIRCSTASLAGDDLTFVLGVAMPASATTGTLDYRFSGQGVVTKNFTNTFS</sequence>
<keyword evidence="3" id="KW-0731">Sigma factor</keyword>
<keyword evidence="6" id="KW-0472">Membrane</keyword>
<evidence type="ECO:0000313" key="8">
    <source>
        <dbReference type="EMBL" id="MEO3940685.1"/>
    </source>
</evidence>
<dbReference type="InterPro" id="IPR013324">
    <property type="entry name" value="RNA_pol_sigma_r3/r4-like"/>
</dbReference>
<dbReference type="PANTHER" id="PTHR43133:SF8">
    <property type="entry name" value="RNA POLYMERASE SIGMA FACTOR HI_1459-RELATED"/>
    <property type="match status" value="1"/>
</dbReference>
<keyword evidence="5" id="KW-0804">Transcription</keyword>
<evidence type="ECO:0000259" key="7">
    <source>
        <dbReference type="Pfam" id="PF04542"/>
    </source>
</evidence>
<evidence type="ECO:0000256" key="1">
    <source>
        <dbReference type="ARBA" id="ARBA00010641"/>
    </source>
</evidence>
<evidence type="ECO:0000256" key="6">
    <source>
        <dbReference type="SAM" id="Phobius"/>
    </source>
</evidence>
<reference evidence="8 9" key="1">
    <citation type="journal article" date="2024" name="Appl. Microbiol. Biotechnol.">
        <title>Biosynthetic gene clusters with biotechnological applications in novel Antarctic isolates from Actinomycetota.</title>
        <authorList>
            <person name="Bruna P."/>
            <person name="Nunez-Montero K."/>
            <person name="Contreras M.J."/>
            <person name="Leal K."/>
            <person name="Garcia M."/>
            <person name="Abanto M."/>
            <person name="Barrientos L."/>
        </authorList>
    </citation>
    <scope>NUCLEOTIDE SEQUENCE [LARGE SCALE GENOMIC DNA]</scope>
    <source>
        <strain evidence="8 9">Se16.17</strain>
    </source>
</reference>
<dbReference type="EMBL" id="JBBMFV010000004">
    <property type="protein sequence ID" value="MEO3940685.1"/>
    <property type="molecule type" value="Genomic_DNA"/>
</dbReference>
<dbReference type="InterPro" id="IPR039425">
    <property type="entry name" value="RNA_pol_sigma-70-like"/>
</dbReference>
<evidence type="ECO:0000256" key="2">
    <source>
        <dbReference type="ARBA" id="ARBA00023015"/>
    </source>
</evidence>
<name>A0ABV0GQ79_PAENI</name>
<evidence type="ECO:0000256" key="4">
    <source>
        <dbReference type="ARBA" id="ARBA00023125"/>
    </source>
</evidence>
<dbReference type="InterPro" id="IPR036388">
    <property type="entry name" value="WH-like_DNA-bd_sf"/>
</dbReference>